<dbReference type="REBASE" id="431807">
    <property type="entry name" value="M.Hfe13102ORF417P"/>
</dbReference>
<evidence type="ECO:0000256" key="3">
    <source>
        <dbReference type="ARBA" id="ARBA00022691"/>
    </source>
</evidence>
<dbReference type="GO" id="GO:0009307">
    <property type="term" value="P:DNA restriction-modification system"/>
    <property type="evidence" value="ECO:0007669"/>
    <property type="project" value="InterPro"/>
</dbReference>
<protein>
    <submittedName>
        <fullName evidence="4">Adenine-specific DNA-methyltransferase</fullName>
        <ecNumber evidence="4">2.1.1.72</ecNumber>
    </submittedName>
</protein>
<evidence type="ECO:0000256" key="1">
    <source>
        <dbReference type="ARBA" id="ARBA00022603"/>
    </source>
</evidence>
<keyword evidence="1 4" id="KW-0489">Methyltransferase</keyword>
<keyword evidence="3" id="KW-0949">S-adenosyl-L-methionine</keyword>
<dbReference type="GO" id="GO:0032259">
    <property type="term" value="P:methylation"/>
    <property type="evidence" value="ECO:0007669"/>
    <property type="project" value="UniProtKB-KW"/>
</dbReference>
<evidence type="ECO:0000313" key="5">
    <source>
        <dbReference type="Proteomes" id="UP000250166"/>
    </source>
</evidence>
<gene>
    <name evidence="4" type="ORF">NCTC13102_00418</name>
</gene>
<sequence>MKKETFLHHLKGKNLTYKRYTKSPLRYGGGKSLAVGLILEQIPSDTKRLISPFIGGGSVEVAAALELDIEVLAFDIFDILVNFWQVLCKDSNALYNELVKLEPTKENYATIKKELGLFWNERHKNPNNKPKIELDSLTLARDYYFNFMDPDF</sequence>
<proteinExistence type="predicted"/>
<dbReference type="InterPro" id="IPR029063">
    <property type="entry name" value="SAM-dependent_MTases_sf"/>
</dbReference>
<dbReference type="Pfam" id="PF02086">
    <property type="entry name" value="MethyltransfD12"/>
    <property type="match status" value="1"/>
</dbReference>
<evidence type="ECO:0000256" key="2">
    <source>
        <dbReference type="ARBA" id="ARBA00022679"/>
    </source>
</evidence>
<name>A0A2X3BAR6_9HELI</name>
<dbReference type="SUPFAM" id="SSF53335">
    <property type="entry name" value="S-adenosyl-L-methionine-dependent methyltransferases"/>
    <property type="match status" value="1"/>
</dbReference>
<evidence type="ECO:0000313" key="4">
    <source>
        <dbReference type="EMBL" id="SQB97971.1"/>
    </source>
</evidence>
<dbReference type="Gene3D" id="3.40.50.150">
    <property type="entry name" value="Vaccinia Virus protein VP39"/>
    <property type="match status" value="1"/>
</dbReference>
<dbReference type="GO" id="GO:0009007">
    <property type="term" value="F:site-specific DNA-methyltransferase (adenine-specific) activity"/>
    <property type="evidence" value="ECO:0007669"/>
    <property type="project" value="UniProtKB-EC"/>
</dbReference>
<dbReference type="Proteomes" id="UP000250166">
    <property type="component" value="Unassembled WGS sequence"/>
</dbReference>
<dbReference type="InterPro" id="IPR012327">
    <property type="entry name" value="MeTrfase_D12"/>
</dbReference>
<keyword evidence="2 4" id="KW-0808">Transferase</keyword>
<dbReference type="EC" id="2.1.1.72" evidence="4"/>
<organism evidence="4 5">
    <name type="scientific">Helicobacter fennelliae</name>
    <dbReference type="NCBI Taxonomy" id="215"/>
    <lineage>
        <taxon>Bacteria</taxon>
        <taxon>Pseudomonadati</taxon>
        <taxon>Campylobacterota</taxon>
        <taxon>Epsilonproteobacteria</taxon>
        <taxon>Campylobacterales</taxon>
        <taxon>Helicobacteraceae</taxon>
        <taxon>Helicobacter</taxon>
    </lineage>
</organism>
<dbReference type="EMBL" id="UAWL01000006">
    <property type="protein sequence ID" value="SQB97971.1"/>
    <property type="molecule type" value="Genomic_DNA"/>
</dbReference>
<reference evidence="4 5" key="1">
    <citation type="submission" date="2018-06" db="EMBL/GenBank/DDBJ databases">
        <authorList>
            <consortium name="Pathogen Informatics"/>
            <person name="Doyle S."/>
        </authorList>
    </citation>
    <scope>NUCLEOTIDE SEQUENCE [LARGE SCALE GENOMIC DNA]</scope>
    <source>
        <strain evidence="4 5">NCTC13102</strain>
    </source>
</reference>
<dbReference type="AlphaFoldDB" id="A0A2X3BAR6"/>
<accession>A0A2X3BAR6</accession>